<dbReference type="AlphaFoldDB" id="A0A0C9VRF4"/>
<gene>
    <name evidence="1" type="ORF">M422DRAFT_256522</name>
</gene>
<dbReference type="Proteomes" id="UP000054279">
    <property type="component" value="Unassembled WGS sequence"/>
</dbReference>
<evidence type="ECO:0000313" key="2">
    <source>
        <dbReference type="Proteomes" id="UP000054279"/>
    </source>
</evidence>
<reference evidence="1 2" key="1">
    <citation type="submission" date="2014-06" db="EMBL/GenBank/DDBJ databases">
        <title>Evolutionary Origins and Diversification of the Mycorrhizal Mutualists.</title>
        <authorList>
            <consortium name="DOE Joint Genome Institute"/>
            <consortium name="Mycorrhizal Genomics Consortium"/>
            <person name="Kohler A."/>
            <person name="Kuo A."/>
            <person name="Nagy L.G."/>
            <person name="Floudas D."/>
            <person name="Copeland A."/>
            <person name="Barry K.W."/>
            <person name="Cichocki N."/>
            <person name="Veneault-Fourrey C."/>
            <person name="LaButti K."/>
            <person name="Lindquist E.A."/>
            <person name="Lipzen A."/>
            <person name="Lundell T."/>
            <person name="Morin E."/>
            <person name="Murat C."/>
            <person name="Riley R."/>
            <person name="Ohm R."/>
            <person name="Sun H."/>
            <person name="Tunlid A."/>
            <person name="Henrissat B."/>
            <person name="Grigoriev I.V."/>
            <person name="Hibbett D.S."/>
            <person name="Martin F."/>
        </authorList>
    </citation>
    <scope>NUCLEOTIDE SEQUENCE [LARGE SCALE GENOMIC DNA]</scope>
    <source>
        <strain evidence="1 2">SS14</strain>
    </source>
</reference>
<name>A0A0C9VRF4_SPHS4</name>
<dbReference type="EMBL" id="KN837143">
    <property type="protein sequence ID" value="KIJ40551.1"/>
    <property type="molecule type" value="Genomic_DNA"/>
</dbReference>
<keyword evidence="2" id="KW-1185">Reference proteome</keyword>
<evidence type="ECO:0000313" key="1">
    <source>
        <dbReference type="EMBL" id="KIJ40551.1"/>
    </source>
</evidence>
<dbReference type="HOGENOM" id="CLU_1205423_0_0_1"/>
<accession>A0A0C9VRF4</accession>
<proteinExistence type="predicted"/>
<sequence>MIFATSTTIPSTFSHYLSIVIHVTASHTWSTPLPYFTISLLCSLSFHHVGQIFPKLTVYPVIQSLYALLALIMWPLEPADNLNLLIHSEKWMAQSADGGQLGLSPNRMYKQNNLHAQCRHNCQPTNNKPSQHLSLGTPSSIALSNRLIADVFLTLQASLHHVIVGAMGECTLWPKGSVAGGTGCDGPIQSSQATPMLEYSSKVSAFLLKLGKWEIEFKTIKGTLLVPYYY</sequence>
<organism evidence="1 2">
    <name type="scientific">Sphaerobolus stellatus (strain SS14)</name>
    <dbReference type="NCBI Taxonomy" id="990650"/>
    <lineage>
        <taxon>Eukaryota</taxon>
        <taxon>Fungi</taxon>
        <taxon>Dikarya</taxon>
        <taxon>Basidiomycota</taxon>
        <taxon>Agaricomycotina</taxon>
        <taxon>Agaricomycetes</taxon>
        <taxon>Phallomycetidae</taxon>
        <taxon>Geastrales</taxon>
        <taxon>Sphaerobolaceae</taxon>
        <taxon>Sphaerobolus</taxon>
    </lineage>
</organism>
<protein>
    <submittedName>
        <fullName evidence="1">Uncharacterized protein</fullName>
    </submittedName>
</protein>